<keyword evidence="4" id="KW-1185">Reference proteome</keyword>
<gene>
    <name evidence="3" type="ORF">HKD39_05910</name>
</gene>
<dbReference type="InterPro" id="IPR003741">
    <property type="entry name" value="LUD_dom"/>
</dbReference>
<dbReference type="AlphaFoldDB" id="A0A849A2I2"/>
<feature type="domain" description="LUD" evidence="2">
    <location>
        <begin position="113"/>
        <end position="213"/>
    </location>
</feature>
<dbReference type="SUPFAM" id="SSF100950">
    <property type="entry name" value="NagB/RpiA/CoA transferase-like"/>
    <property type="match status" value="1"/>
</dbReference>
<organism evidence="3 4">
    <name type="scientific">Nakamurella aerolata</name>
    <dbReference type="NCBI Taxonomy" id="1656892"/>
    <lineage>
        <taxon>Bacteria</taxon>
        <taxon>Bacillati</taxon>
        <taxon>Actinomycetota</taxon>
        <taxon>Actinomycetes</taxon>
        <taxon>Nakamurellales</taxon>
        <taxon>Nakamurellaceae</taxon>
        <taxon>Nakamurella</taxon>
    </lineage>
</organism>
<dbReference type="EMBL" id="JABEND010000002">
    <property type="protein sequence ID" value="NNG35254.1"/>
    <property type="molecule type" value="Genomic_DNA"/>
</dbReference>
<comment type="caution">
    <text evidence="3">The sequence shown here is derived from an EMBL/GenBank/DDBJ whole genome shotgun (WGS) entry which is preliminary data.</text>
</comment>
<name>A0A849A2I2_9ACTN</name>
<evidence type="ECO:0000259" key="2">
    <source>
        <dbReference type="Pfam" id="PF02589"/>
    </source>
</evidence>
<dbReference type="Pfam" id="PF02589">
    <property type="entry name" value="LUD_dom"/>
    <property type="match status" value="1"/>
</dbReference>
<protein>
    <submittedName>
        <fullName evidence="3">LUD domain-containing protein</fullName>
    </submittedName>
</protein>
<dbReference type="PANTHER" id="PTHR43682:SF1">
    <property type="entry name" value="LACTATE UTILIZATION PROTEIN C"/>
    <property type="match status" value="1"/>
</dbReference>
<dbReference type="InterPro" id="IPR024185">
    <property type="entry name" value="FTHF_cligase-like_sf"/>
</dbReference>
<proteinExistence type="predicted"/>
<reference evidence="3 4" key="1">
    <citation type="submission" date="2020-05" db="EMBL/GenBank/DDBJ databases">
        <title>Nakamurella sp. DB0629 isolated from air conditioner.</title>
        <authorList>
            <person name="Kim D.H."/>
            <person name="Kim D.-U."/>
        </authorList>
    </citation>
    <scope>NUCLEOTIDE SEQUENCE [LARGE SCALE GENOMIC DNA]</scope>
    <source>
        <strain evidence="3 4">DB0629</strain>
    </source>
</reference>
<dbReference type="Gene3D" id="3.40.50.10420">
    <property type="entry name" value="NagB/RpiA/CoA transferase-like"/>
    <property type="match status" value="1"/>
</dbReference>
<evidence type="ECO:0000313" key="4">
    <source>
        <dbReference type="Proteomes" id="UP000562984"/>
    </source>
</evidence>
<dbReference type="PANTHER" id="PTHR43682">
    <property type="entry name" value="LACTATE UTILIZATION PROTEIN C"/>
    <property type="match status" value="1"/>
</dbReference>
<dbReference type="InterPro" id="IPR037171">
    <property type="entry name" value="NagB/RpiA_transferase-like"/>
</dbReference>
<accession>A0A849A2I2</accession>
<dbReference type="RefSeq" id="WP_171198856.1">
    <property type="nucleotide sequence ID" value="NZ_JABEND010000002.1"/>
</dbReference>
<evidence type="ECO:0000313" key="3">
    <source>
        <dbReference type="EMBL" id="NNG35254.1"/>
    </source>
</evidence>
<evidence type="ECO:0000256" key="1">
    <source>
        <dbReference type="SAM" id="MobiDB-lite"/>
    </source>
</evidence>
<dbReference type="Proteomes" id="UP000562984">
    <property type="component" value="Unassembled WGS sequence"/>
</dbReference>
<feature type="region of interest" description="Disordered" evidence="1">
    <location>
        <begin position="15"/>
        <end position="36"/>
    </location>
</feature>
<sequence>MSRSRTAMLQRIREAIAGTPEPAPVPRDYRHTGDHPPGSPAVVELLVDRLVDYRADVRVLAPDELPAAVADALRPSGSVVLADDAPAELVDAASASTTQLIVDRRSAPLSAADLDHIDAVLTTAAVAIAVTGTIVLNAGPGQGRRAITLVPDRHLVVLRADQIVETVPEAIARLEESDTRPLTMISGPSATSDIELSRVEGVHGPRTLIVLIVR</sequence>